<evidence type="ECO:0000313" key="3">
    <source>
        <dbReference type="Proteomes" id="UP000028549"/>
    </source>
</evidence>
<dbReference type="RefSeq" id="WP_029282278.1">
    <property type="nucleotide sequence ID" value="NZ_CANLZQ010000013.1"/>
</dbReference>
<dbReference type="EMBL" id="JNVC02000001">
    <property type="protein sequence ID" value="KEZ53635.1"/>
    <property type="molecule type" value="Genomic_DNA"/>
</dbReference>
<reference evidence="2 3" key="1">
    <citation type="journal article" date="2005" name="Int. J. Syst. Evol. Microbiol.">
        <title>Bacillus cibi sp. nov., isolated from jeotgal, a traditional Korean fermented seafood.</title>
        <authorList>
            <person name="Yoon J.H."/>
            <person name="Lee C.H."/>
            <person name="Oh T.K."/>
        </authorList>
    </citation>
    <scope>NUCLEOTIDE SEQUENCE [LARGE SCALE GENOMIC DNA]</scope>
    <source>
        <strain evidence="2 3">DSM 16189</strain>
    </source>
</reference>
<dbReference type="GO" id="GO:0005886">
    <property type="term" value="C:plasma membrane"/>
    <property type="evidence" value="ECO:0007669"/>
    <property type="project" value="TreeGrafter"/>
</dbReference>
<feature type="transmembrane region" description="Helical" evidence="1">
    <location>
        <begin position="46"/>
        <end position="66"/>
    </location>
</feature>
<accession>A0A084H223</accession>
<dbReference type="PANTHER" id="PTHR34980:SF2">
    <property type="entry name" value="INNER MEMBRANE PROTEIN YHAH-RELATED"/>
    <property type="match status" value="1"/>
</dbReference>
<sequence>MHWYLDVIKKYAVFQGRARRKEYWMFFLFNFIVTMLLTMVELMIGLPSVLVIIYSLIVLLPSLGVAVRRLHDIGKTGWWLLISLIPVVGGIVLLVFNCLDSEPGANKYGPSPK</sequence>
<organism evidence="2 3">
    <name type="scientific">Metabacillus indicus</name>
    <name type="common">Bacillus indicus</name>
    <dbReference type="NCBI Taxonomy" id="246786"/>
    <lineage>
        <taxon>Bacteria</taxon>
        <taxon>Bacillati</taxon>
        <taxon>Bacillota</taxon>
        <taxon>Bacilli</taxon>
        <taxon>Bacillales</taxon>
        <taxon>Bacillaceae</taxon>
        <taxon>Metabacillus</taxon>
    </lineage>
</organism>
<dbReference type="OrthoDB" id="9812349at2"/>
<dbReference type="Proteomes" id="UP000028549">
    <property type="component" value="Unassembled WGS sequence"/>
</dbReference>
<dbReference type="STRING" id="246786.GS18_0201235"/>
<dbReference type="AlphaFoldDB" id="A0A084H223"/>
<dbReference type="InterPro" id="IPR008523">
    <property type="entry name" value="DUF805"/>
</dbReference>
<dbReference type="Pfam" id="PF05656">
    <property type="entry name" value="DUF805"/>
    <property type="match status" value="1"/>
</dbReference>
<feature type="transmembrane region" description="Helical" evidence="1">
    <location>
        <begin position="23"/>
        <end position="40"/>
    </location>
</feature>
<keyword evidence="1" id="KW-0472">Membrane</keyword>
<keyword evidence="3" id="KW-1185">Reference proteome</keyword>
<protein>
    <submittedName>
        <fullName evidence="2">Membrane protein</fullName>
    </submittedName>
</protein>
<keyword evidence="1" id="KW-1133">Transmembrane helix</keyword>
<proteinExistence type="predicted"/>
<keyword evidence="1" id="KW-0812">Transmembrane</keyword>
<evidence type="ECO:0000256" key="1">
    <source>
        <dbReference type="SAM" id="Phobius"/>
    </source>
</evidence>
<evidence type="ECO:0000313" key="2">
    <source>
        <dbReference type="EMBL" id="KEZ53635.1"/>
    </source>
</evidence>
<feature type="transmembrane region" description="Helical" evidence="1">
    <location>
        <begin position="78"/>
        <end position="96"/>
    </location>
</feature>
<comment type="caution">
    <text evidence="2">The sequence shown here is derived from an EMBL/GenBank/DDBJ whole genome shotgun (WGS) entry which is preliminary data.</text>
</comment>
<gene>
    <name evidence="2" type="ORF">GS18_0201235</name>
</gene>
<name>A0A084H223_METID</name>
<dbReference type="PANTHER" id="PTHR34980">
    <property type="entry name" value="INNER MEMBRANE PROTEIN-RELATED-RELATED"/>
    <property type="match status" value="1"/>
</dbReference>